<dbReference type="InterPro" id="IPR036165">
    <property type="entry name" value="YefM-like_sf"/>
</dbReference>
<evidence type="ECO:0000256" key="2">
    <source>
        <dbReference type="RuleBase" id="RU362080"/>
    </source>
</evidence>
<comment type="function">
    <text evidence="2">Antitoxin component of a type II toxin-antitoxin (TA) system.</text>
</comment>
<evidence type="ECO:0000313" key="4">
    <source>
        <dbReference type="EMBL" id="MET3614726.1"/>
    </source>
</evidence>
<feature type="compositionally biased region" description="Polar residues" evidence="3">
    <location>
        <begin position="1"/>
        <end position="13"/>
    </location>
</feature>
<protein>
    <recommendedName>
        <fullName evidence="2">Antitoxin</fullName>
    </recommendedName>
</protein>
<dbReference type="Pfam" id="PF02604">
    <property type="entry name" value="PhdYeFM_antitox"/>
    <property type="match status" value="1"/>
</dbReference>
<comment type="caution">
    <text evidence="4">The sequence shown here is derived from an EMBL/GenBank/DDBJ whole genome shotgun (WGS) entry which is preliminary data.</text>
</comment>
<dbReference type="EMBL" id="JBEPMB010000004">
    <property type="protein sequence ID" value="MET3614726.1"/>
    <property type="molecule type" value="Genomic_DNA"/>
</dbReference>
<dbReference type="InterPro" id="IPR006442">
    <property type="entry name" value="Antitoxin_Phd/YefM"/>
</dbReference>
<dbReference type="Proteomes" id="UP001549047">
    <property type="component" value="Unassembled WGS sequence"/>
</dbReference>
<dbReference type="SUPFAM" id="SSF143120">
    <property type="entry name" value="YefM-like"/>
    <property type="match status" value="1"/>
</dbReference>
<feature type="region of interest" description="Disordered" evidence="3">
    <location>
        <begin position="1"/>
        <end position="21"/>
    </location>
</feature>
<proteinExistence type="inferred from homology"/>
<organism evidence="4 5">
    <name type="scientific">Rhizobium aquaticum</name>
    <dbReference type="NCBI Taxonomy" id="1549636"/>
    <lineage>
        <taxon>Bacteria</taxon>
        <taxon>Pseudomonadati</taxon>
        <taxon>Pseudomonadota</taxon>
        <taxon>Alphaproteobacteria</taxon>
        <taxon>Hyphomicrobiales</taxon>
        <taxon>Rhizobiaceae</taxon>
        <taxon>Rhizobium/Agrobacterium group</taxon>
        <taxon>Rhizobium</taxon>
    </lineage>
</organism>
<accession>A0ABV2J342</accession>
<reference evidence="4 5" key="1">
    <citation type="submission" date="2024-06" db="EMBL/GenBank/DDBJ databases">
        <title>Genomic Encyclopedia of Type Strains, Phase IV (KMG-IV): sequencing the most valuable type-strain genomes for metagenomic binning, comparative biology and taxonomic classification.</title>
        <authorList>
            <person name="Goeker M."/>
        </authorList>
    </citation>
    <scope>NUCLEOTIDE SEQUENCE [LARGE SCALE GENOMIC DNA]</scope>
    <source>
        <strain evidence="4 5">DSM 29780</strain>
    </source>
</reference>
<name>A0ABV2J342_9HYPH</name>
<sequence>MSVMTSREFNQKTSEAKKLARKGPVFITDRGEIGYVLMSYEDFRRRGADEPSIIDLLTMPDAMDIDFEPPKVTDVGFKPAEFD</sequence>
<comment type="similarity">
    <text evidence="1 2">Belongs to the phD/YefM antitoxin family.</text>
</comment>
<evidence type="ECO:0000256" key="1">
    <source>
        <dbReference type="ARBA" id="ARBA00009981"/>
    </source>
</evidence>
<keyword evidence="5" id="KW-1185">Reference proteome</keyword>
<gene>
    <name evidence="4" type="ORF">ABID16_003063</name>
</gene>
<evidence type="ECO:0000256" key="3">
    <source>
        <dbReference type="SAM" id="MobiDB-lite"/>
    </source>
</evidence>
<evidence type="ECO:0000313" key="5">
    <source>
        <dbReference type="Proteomes" id="UP001549047"/>
    </source>
</evidence>